<name>A0ABU2AAW6_9BURK</name>
<comment type="caution">
    <text evidence="4">The sequence shown here is derived from an EMBL/GenBank/DDBJ whole genome shotgun (WGS) entry which is preliminary data.</text>
</comment>
<reference evidence="4 5" key="1">
    <citation type="submission" date="2023-07" db="EMBL/GenBank/DDBJ databases">
        <title>Sorghum-associated microbial communities from plants grown in Nebraska, USA.</title>
        <authorList>
            <person name="Schachtman D."/>
        </authorList>
    </citation>
    <scope>NUCLEOTIDE SEQUENCE [LARGE SCALE GENOMIC DNA]</scope>
    <source>
        <strain evidence="4 5">BE316</strain>
    </source>
</reference>
<dbReference type="InterPro" id="IPR001296">
    <property type="entry name" value="Glyco_trans_1"/>
</dbReference>
<organism evidence="4 5">
    <name type="scientific">Roseateles asaccharophilus</name>
    <dbReference type="NCBI Taxonomy" id="582607"/>
    <lineage>
        <taxon>Bacteria</taxon>
        <taxon>Pseudomonadati</taxon>
        <taxon>Pseudomonadota</taxon>
        <taxon>Betaproteobacteria</taxon>
        <taxon>Burkholderiales</taxon>
        <taxon>Sphaerotilaceae</taxon>
        <taxon>Roseateles</taxon>
    </lineage>
</organism>
<dbReference type="Pfam" id="PF13439">
    <property type="entry name" value="Glyco_transf_4"/>
    <property type="match status" value="1"/>
</dbReference>
<dbReference type="Proteomes" id="UP001180825">
    <property type="component" value="Unassembled WGS sequence"/>
</dbReference>
<evidence type="ECO:0000256" key="1">
    <source>
        <dbReference type="ARBA" id="ARBA00022679"/>
    </source>
</evidence>
<proteinExistence type="predicted"/>
<evidence type="ECO:0000259" key="3">
    <source>
        <dbReference type="Pfam" id="PF13439"/>
    </source>
</evidence>
<dbReference type="CDD" id="cd03809">
    <property type="entry name" value="GT4_MtfB-like"/>
    <property type="match status" value="1"/>
</dbReference>
<protein>
    <submittedName>
        <fullName evidence="4">Alpha-1,3-rhamnosyl/mannosyltransferase</fullName>
        <ecNumber evidence="4">2.4.1.-</ecNumber>
    </submittedName>
</protein>
<feature type="domain" description="Glycosyl transferase family 1" evidence="2">
    <location>
        <begin position="192"/>
        <end position="340"/>
    </location>
</feature>
<dbReference type="Gene3D" id="3.40.50.2000">
    <property type="entry name" value="Glycogen Phosphorylase B"/>
    <property type="match status" value="2"/>
</dbReference>
<dbReference type="PANTHER" id="PTHR46401">
    <property type="entry name" value="GLYCOSYLTRANSFERASE WBBK-RELATED"/>
    <property type="match status" value="1"/>
</dbReference>
<sequence>MKLKVAMAARTLNVRHLRGTGRYVQELLRNTREPDQVEWAVYGHDTALPFRVPPGLRGQAEVFEFRGDRFHLWEQLGLPLKVRAAGAQLLHCGENTAPIWQPVPTIVTIHDTVPWEEETRGLERHYLHDVQGMALRRCASVITISESSRRDIAARWPFLENRLAVIPHGIADEFFDDAQVPLPAVLEQALGGAPYLVYLGGAQTRKRFDWALELLSRCGRDDLHLVGCGFGAGTAPLDRIPPALRDRVHIAPFLEEGELVTLYRRAQAAIYPTLYEGFGFPAVEAQAAGTPVLFSPVSSLVDLIGPLAWTNPSHDFDAWLSSLQEVLSLPPHVKAEKAEQTKAWARQFSWRSSVERHFEVYRDVVERRR</sequence>
<evidence type="ECO:0000313" key="5">
    <source>
        <dbReference type="Proteomes" id="UP001180825"/>
    </source>
</evidence>
<dbReference type="SUPFAM" id="SSF53756">
    <property type="entry name" value="UDP-Glycosyltransferase/glycogen phosphorylase"/>
    <property type="match status" value="1"/>
</dbReference>
<keyword evidence="4" id="KW-0328">Glycosyltransferase</keyword>
<dbReference type="InterPro" id="IPR028098">
    <property type="entry name" value="Glyco_trans_4-like_N"/>
</dbReference>
<dbReference type="Pfam" id="PF00534">
    <property type="entry name" value="Glycos_transf_1"/>
    <property type="match status" value="1"/>
</dbReference>
<accession>A0ABU2AAW6</accession>
<keyword evidence="5" id="KW-1185">Reference proteome</keyword>
<feature type="domain" description="Glycosyltransferase subfamily 4-like N-terminal" evidence="3">
    <location>
        <begin position="19"/>
        <end position="172"/>
    </location>
</feature>
<dbReference type="GO" id="GO:0016757">
    <property type="term" value="F:glycosyltransferase activity"/>
    <property type="evidence" value="ECO:0007669"/>
    <property type="project" value="UniProtKB-KW"/>
</dbReference>
<evidence type="ECO:0000259" key="2">
    <source>
        <dbReference type="Pfam" id="PF00534"/>
    </source>
</evidence>
<dbReference type="EMBL" id="JAVDXV010000006">
    <property type="protein sequence ID" value="MDR7334160.1"/>
    <property type="molecule type" value="Genomic_DNA"/>
</dbReference>
<gene>
    <name evidence="4" type="ORF">J2X21_003312</name>
</gene>
<dbReference type="EC" id="2.4.1.-" evidence="4"/>
<keyword evidence="1 4" id="KW-0808">Transferase</keyword>
<evidence type="ECO:0000313" key="4">
    <source>
        <dbReference type="EMBL" id="MDR7334160.1"/>
    </source>
</evidence>
<dbReference type="PANTHER" id="PTHR46401:SF2">
    <property type="entry name" value="GLYCOSYLTRANSFERASE WBBK-RELATED"/>
    <property type="match status" value="1"/>
</dbReference>
<dbReference type="RefSeq" id="WP_310330425.1">
    <property type="nucleotide sequence ID" value="NZ_JAVDXV010000006.1"/>
</dbReference>